<gene>
    <name evidence="2" type="ORF">GCU68_08885</name>
</gene>
<dbReference type="SUPFAM" id="SSF46785">
    <property type="entry name" value="Winged helix' DNA-binding domain"/>
    <property type="match status" value="1"/>
</dbReference>
<accession>A0A5P9P3S9</accession>
<evidence type="ECO:0000313" key="3">
    <source>
        <dbReference type="Proteomes" id="UP000326170"/>
    </source>
</evidence>
<evidence type="ECO:0000313" key="2">
    <source>
        <dbReference type="EMBL" id="QFU82627.1"/>
    </source>
</evidence>
<dbReference type="InterPro" id="IPR051797">
    <property type="entry name" value="TrmB-like"/>
</dbReference>
<dbReference type="KEGG" id="nas:GCU68_08885"/>
<sequence>MLSSVTMVSQTSMYLKELGLSKYEANAYACLLQRGTSTAQEVSDGADVPQPRVYDALDSLEQKGFVDVQPGRPKKYSPIEPDTAINRFCDFKERQHNQELSRMQRLGDHLIDAIEDQTTLEGRSEICWTYSDRYRILEKLSELTAATTSEIRMITTPYSFERILNHHVEQLADKADDGIPIQAIVSENGNVSPVVYERATDIMDIRRVENIEGRIYLYDNAHVLTAFAASDTDGYVGISTTSDSLYRTQSQLFDLLWTSGREASHRSAGTDSGTVRAGDDAV</sequence>
<organism evidence="2 3">
    <name type="scientific">Natronorubrum aibiense</name>
    <dbReference type="NCBI Taxonomy" id="348826"/>
    <lineage>
        <taxon>Archaea</taxon>
        <taxon>Methanobacteriati</taxon>
        <taxon>Methanobacteriota</taxon>
        <taxon>Stenosarchaea group</taxon>
        <taxon>Halobacteria</taxon>
        <taxon>Halobacteriales</taxon>
        <taxon>Natrialbaceae</taxon>
        <taxon>Natronorubrum</taxon>
    </lineage>
</organism>
<reference evidence="2 3" key="1">
    <citation type="journal article" date="2007" name="Int. J. Syst. Evol. Microbiol.">
        <title>Natronorubrum sulfidifaciens sp. nov., an extremely haloalkaliphilic archaeon isolated from Aiding salt lake in Xin-Jiang, China.</title>
        <authorList>
            <person name="Cui H.L."/>
            <person name="Tohty D."/>
            <person name="Liu H.C."/>
            <person name="Liu S.J."/>
            <person name="Oren A."/>
            <person name="Zhou P.J."/>
        </authorList>
    </citation>
    <scope>NUCLEOTIDE SEQUENCE [LARGE SCALE GENOMIC DNA]</scope>
    <source>
        <strain evidence="2 3">7-3</strain>
    </source>
</reference>
<dbReference type="InterPro" id="IPR036388">
    <property type="entry name" value="WH-like_DNA-bd_sf"/>
</dbReference>
<dbReference type="AlphaFoldDB" id="A0A5P9P3S9"/>
<dbReference type="Pfam" id="PF01978">
    <property type="entry name" value="TrmB"/>
    <property type="match status" value="1"/>
</dbReference>
<name>A0A5P9P3S9_9EURY</name>
<dbReference type="InterPro" id="IPR036390">
    <property type="entry name" value="WH_DNA-bd_sf"/>
</dbReference>
<dbReference type="PANTHER" id="PTHR34293:SF1">
    <property type="entry name" value="HTH-TYPE TRANSCRIPTIONAL REGULATOR TRMBL2"/>
    <property type="match status" value="1"/>
</dbReference>
<protein>
    <recommendedName>
        <fullName evidence="1">Transcription regulator TrmB N-terminal domain-containing protein</fullName>
    </recommendedName>
</protein>
<dbReference type="PANTHER" id="PTHR34293">
    <property type="entry name" value="HTH-TYPE TRANSCRIPTIONAL REGULATOR TRMBL2"/>
    <property type="match status" value="1"/>
</dbReference>
<dbReference type="Gene3D" id="1.10.10.10">
    <property type="entry name" value="Winged helix-like DNA-binding domain superfamily/Winged helix DNA-binding domain"/>
    <property type="match status" value="1"/>
</dbReference>
<proteinExistence type="predicted"/>
<evidence type="ECO:0000259" key="1">
    <source>
        <dbReference type="Pfam" id="PF01978"/>
    </source>
</evidence>
<keyword evidence="3" id="KW-1185">Reference proteome</keyword>
<dbReference type="EMBL" id="CP045488">
    <property type="protein sequence ID" value="QFU82627.1"/>
    <property type="molecule type" value="Genomic_DNA"/>
</dbReference>
<dbReference type="Proteomes" id="UP000326170">
    <property type="component" value="Chromosome"/>
</dbReference>
<feature type="domain" description="Transcription regulator TrmB N-terminal" evidence="1">
    <location>
        <begin position="15"/>
        <end position="81"/>
    </location>
</feature>
<dbReference type="InterPro" id="IPR002831">
    <property type="entry name" value="Tscrpt_reg_TrmB_N"/>
</dbReference>